<protein>
    <submittedName>
        <fullName evidence="5">FCD domain-containing protein</fullName>
    </submittedName>
</protein>
<dbReference type="PANTHER" id="PTHR43537:SF24">
    <property type="entry name" value="GLUCONATE OPERON TRANSCRIPTIONAL REPRESSOR"/>
    <property type="match status" value="1"/>
</dbReference>
<dbReference type="InterPro" id="IPR011711">
    <property type="entry name" value="GntR_C"/>
</dbReference>
<evidence type="ECO:0000259" key="4">
    <source>
        <dbReference type="PROSITE" id="PS50949"/>
    </source>
</evidence>
<dbReference type="RefSeq" id="WP_425309117.1">
    <property type="nucleotide sequence ID" value="NZ_CP154795.1"/>
</dbReference>
<evidence type="ECO:0000313" key="6">
    <source>
        <dbReference type="Proteomes" id="UP001442841"/>
    </source>
</evidence>
<evidence type="ECO:0000256" key="2">
    <source>
        <dbReference type="ARBA" id="ARBA00023125"/>
    </source>
</evidence>
<dbReference type="InterPro" id="IPR036388">
    <property type="entry name" value="WH-like_DNA-bd_sf"/>
</dbReference>
<dbReference type="PROSITE" id="PS50949">
    <property type="entry name" value="HTH_GNTR"/>
    <property type="match status" value="1"/>
</dbReference>
<dbReference type="SMART" id="SM00895">
    <property type="entry name" value="FCD"/>
    <property type="match status" value="1"/>
</dbReference>
<dbReference type="InterPro" id="IPR036390">
    <property type="entry name" value="WH_DNA-bd_sf"/>
</dbReference>
<sequence>MATQEISAKRAEQVARAIEDRIVALGWPVGRLIGSEQSLMEEHDASRGVLREAVRLLEHHGTARMRRGPGGGLVVQAPSANAVRRSAALLLHYRRTDMAALVAARKAMELTCLDLVADRMPEDPMIGGRLLASLQAEGIQPGYRGSEFHLTLARQCGNPVISLMAETLIELHGEALPDHGEPIDPEHVLLDHATCRDDHSVILDALTANNRSAARAALEEHLDRIADASLASNAGNSLLA</sequence>
<evidence type="ECO:0000256" key="1">
    <source>
        <dbReference type="ARBA" id="ARBA00023015"/>
    </source>
</evidence>
<dbReference type="SMART" id="SM00345">
    <property type="entry name" value="HTH_GNTR"/>
    <property type="match status" value="1"/>
</dbReference>
<dbReference type="SUPFAM" id="SSF48008">
    <property type="entry name" value="GntR ligand-binding domain-like"/>
    <property type="match status" value="1"/>
</dbReference>
<dbReference type="EMBL" id="CP154795">
    <property type="protein sequence ID" value="XAN07663.1"/>
    <property type="molecule type" value="Genomic_DNA"/>
</dbReference>
<dbReference type="PANTHER" id="PTHR43537">
    <property type="entry name" value="TRANSCRIPTIONAL REGULATOR, GNTR FAMILY"/>
    <property type="match status" value="1"/>
</dbReference>
<keyword evidence="3" id="KW-0804">Transcription</keyword>
<name>A0ABZ3FNN7_9ACTN</name>
<evidence type="ECO:0000256" key="3">
    <source>
        <dbReference type="ARBA" id="ARBA00023163"/>
    </source>
</evidence>
<dbReference type="SUPFAM" id="SSF46785">
    <property type="entry name" value="Winged helix' DNA-binding domain"/>
    <property type="match status" value="1"/>
</dbReference>
<dbReference type="InterPro" id="IPR000524">
    <property type="entry name" value="Tscrpt_reg_HTH_GntR"/>
</dbReference>
<keyword evidence="2" id="KW-0238">DNA-binding</keyword>
<keyword evidence="1" id="KW-0805">Transcription regulation</keyword>
<gene>
    <name evidence="5" type="ORF">AADG42_10255</name>
</gene>
<evidence type="ECO:0000313" key="5">
    <source>
        <dbReference type="EMBL" id="XAN07663.1"/>
    </source>
</evidence>
<keyword evidence="6" id="KW-1185">Reference proteome</keyword>
<proteinExistence type="predicted"/>
<feature type="domain" description="HTH gntR-type" evidence="4">
    <location>
        <begin position="8"/>
        <end position="77"/>
    </location>
</feature>
<organism evidence="5 6">
    <name type="scientific">Ammonicoccus fulvus</name>
    <dbReference type="NCBI Taxonomy" id="3138240"/>
    <lineage>
        <taxon>Bacteria</taxon>
        <taxon>Bacillati</taxon>
        <taxon>Actinomycetota</taxon>
        <taxon>Actinomycetes</taxon>
        <taxon>Propionibacteriales</taxon>
        <taxon>Propionibacteriaceae</taxon>
        <taxon>Ammonicoccus</taxon>
    </lineage>
</organism>
<dbReference type="Gene3D" id="1.20.120.530">
    <property type="entry name" value="GntR ligand-binding domain-like"/>
    <property type="match status" value="1"/>
</dbReference>
<dbReference type="Proteomes" id="UP001442841">
    <property type="component" value="Chromosome"/>
</dbReference>
<dbReference type="Gene3D" id="1.10.10.10">
    <property type="entry name" value="Winged helix-like DNA-binding domain superfamily/Winged helix DNA-binding domain"/>
    <property type="match status" value="1"/>
</dbReference>
<accession>A0ABZ3FNN7</accession>
<dbReference type="Pfam" id="PF00392">
    <property type="entry name" value="GntR"/>
    <property type="match status" value="1"/>
</dbReference>
<dbReference type="Pfam" id="PF07729">
    <property type="entry name" value="FCD"/>
    <property type="match status" value="1"/>
</dbReference>
<reference evidence="5 6" key="1">
    <citation type="submission" date="2024-04" db="EMBL/GenBank/DDBJ databases">
        <title>Isolation of an actinomycete strain from pig manure.</title>
        <authorList>
            <person name="Gong T."/>
            <person name="Yu Z."/>
            <person name="An M."/>
            <person name="Wei C."/>
            <person name="Yang W."/>
            <person name="Liu L."/>
        </authorList>
    </citation>
    <scope>NUCLEOTIDE SEQUENCE [LARGE SCALE GENOMIC DNA]</scope>
    <source>
        <strain evidence="5 6">ZF39</strain>
    </source>
</reference>
<dbReference type="InterPro" id="IPR008920">
    <property type="entry name" value="TF_FadR/GntR_C"/>
</dbReference>